<keyword evidence="10" id="KW-1185">Reference proteome</keyword>
<evidence type="ECO:0000313" key="10">
    <source>
        <dbReference type="Proteomes" id="UP000001661"/>
    </source>
</evidence>
<dbReference type="RefSeq" id="WP_013277531.1">
    <property type="nucleotide sequence ID" value="NC_014378.1"/>
</dbReference>
<dbReference type="STRING" id="574087.Acear_0542"/>
<dbReference type="GO" id="GO:0019354">
    <property type="term" value="P:siroheme biosynthetic process"/>
    <property type="evidence" value="ECO:0007669"/>
    <property type="project" value="UniProtKB-UniPathway"/>
</dbReference>
<dbReference type="EC" id="1.3.1.76" evidence="2"/>
<evidence type="ECO:0000259" key="8">
    <source>
        <dbReference type="Pfam" id="PF14824"/>
    </source>
</evidence>
<reference evidence="9 10" key="1">
    <citation type="journal article" date="2010" name="Stand. Genomic Sci.">
        <title>Complete genome sequence of Acetohalobium arabaticum type strain (Z-7288).</title>
        <authorList>
            <person name="Sikorski J."/>
            <person name="Lapidus A."/>
            <person name="Chertkov O."/>
            <person name="Lucas S."/>
            <person name="Copeland A."/>
            <person name="Glavina Del Rio T."/>
            <person name="Nolan M."/>
            <person name="Tice H."/>
            <person name="Cheng J.F."/>
            <person name="Han C."/>
            <person name="Brambilla E."/>
            <person name="Pitluck S."/>
            <person name="Liolios K."/>
            <person name="Ivanova N."/>
            <person name="Mavromatis K."/>
            <person name="Mikhailova N."/>
            <person name="Pati A."/>
            <person name="Bruce D."/>
            <person name="Detter C."/>
            <person name="Tapia R."/>
            <person name="Goodwin L."/>
            <person name="Chen A."/>
            <person name="Palaniappan K."/>
            <person name="Land M."/>
            <person name="Hauser L."/>
            <person name="Chang Y.J."/>
            <person name="Jeffries C.D."/>
            <person name="Rohde M."/>
            <person name="Goker M."/>
            <person name="Spring S."/>
            <person name="Woyke T."/>
            <person name="Bristow J."/>
            <person name="Eisen J.A."/>
            <person name="Markowitz V."/>
            <person name="Hugenholtz P."/>
            <person name="Kyrpides N.C."/>
            <person name="Klenk H.P."/>
        </authorList>
    </citation>
    <scope>NUCLEOTIDE SEQUENCE [LARGE SCALE GENOMIC DNA]</scope>
    <source>
        <strain evidence="10">ATCC 49924 / DSM 5501 / Z-7288</strain>
    </source>
</reference>
<sequence length="221" mass="24449">MAEYYPLALDLATKEVLVVGGGAVAERKVQSLLDAEAEVTIISPGLTSKLKRQAEEGLISYEDRVYQSSDIDGKFLVIGATDDSEVNEQIAKDALACNLLVNVVDQPELSNFNVPAVIREGSLCLSISTDGKSPALSGRIRRELEEEFGPEYGEFLDLMGRLRSEVISKVDDIQERRSIFKELAYSEAIEYIKSEDYQKVEKLLDSILPEDINLKEVANEG</sequence>
<dbReference type="EMBL" id="CP002105">
    <property type="protein sequence ID" value="ADL12085.1"/>
    <property type="molecule type" value="Genomic_DNA"/>
</dbReference>
<dbReference type="HOGENOM" id="CLU_011276_8_1_9"/>
<organism evidence="9 10">
    <name type="scientific">Acetohalobium arabaticum (strain ATCC 49924 / DSM 5501 / Z-7288)</name>
    <dbReference type="NCBI Taxonomy" id="574087"/>
    <lineage>
        <taxon>Bacteria</taxon>
        <taxon>Bacillati</taxon>
        <taxon>Bacillota</taxon>
        <taxon>Clostridia</taxon>
        <taxon>Halanaerobiales</taxon>
        <taxon>Halobacteroidaceae</taxon>
        <taxon>Acetohalobium</taxon>
    </lineage>
</organism>
<feature type="domain" description="Siroheme synthase central" evidence="8">
    <location>
        <begin position="121"/>
        <end position="146"/>
    </location>
</feature>
<protein>
    <recommendedName>
        <fullName evidence="2">precorrin-2 dehydrogenase</fullName>
        <ecNumber evidence="2">1.3.1.76</ecNumber>
    </recommendedName>
</protein>
<dbReference type="OrthoDB" id="9773765at2"/>
<dbReference type="Gene3D" id="3.40.50.720">
    <property type="entry name" value="NAD(P)-binding Rossmann-like Domain"/>
    <property type="match status" value="1"/>
</dbReference>
<evidence type="ECO:0000256" key="1">
    <source>
        <dbReference type="ARBA" id="ARBA00005010"/>
    </source>
</evidence>
<dbReference type="PANTHER" id="PTHR35330">
    <property type="entry name" value="SIROHEME BIOSYNTHESIS PROTEIN MET8"/>
    <property type="match status" value="1"/>
</dbReference>
<dbReference type="SUPFAM" id="SSF75615">
    <property type="entry name" value="Siroheme synthase middle domains-like"/>
    <property type="match status" value="1"/>
</dbReference>
<evidence type="ECO:0000256" key="6">
    <source>
        <dbReference type="ARBA" id="ARBA00047561"/>
    </source>
</evidence>
<evidence type="ECO:0000256" key="4">
    <source>
        <dbReference type="ARBA" id="ARBA00023027"/>
    </source>
</evidence>
<dbReference type="UniPathway" id="UPA00262">
    <property type="reaction ID" value="UER00222"/>
</dbReference>
<dbReference type="Gene3D" id="1.10.8.610">
    <property type="entry name" value="SirC, precorrin-2 dehydrogenase, C-terminal helical domain-like"/>
    <property type="match status" value="1"/>
</dbReference>
<dbReference type="KEGG" id="aar:Acear_0542"/>
<dbReference type="InterPro" id="IPR019478">
    <property type="entry name" value="Sirohaem_synthase_dimer_dom"/>
</dbReference>
<dbReference type="eggNOG" id="COG1648">
    <property type="taxonomic scope" value="Bacteria"/>
</dbReference>
<keyword evidence="4" id="KW-0520">NAD</keyword>
<dbReference type="Pfam" id="PF13241">
    <property type="entry name" value="NAD_binding_7"/>
    <property type="match status" value="1"/>
</dbReference>
<dbReference type="Pfam" id="PF10414">
    <property type="entry name" value="CysG_dimeriser"/>
    <property type="match status" value="1"/>
</dbReference>
<evidence type="ECO:0000313" key="9">
    <source>
        <dbReference type="EMBL" id="ADL12085.1"/>
    </source>
</evidence>
<dbReference type="InterPro" id="IPR042518">
    <property type="entry name" value="SirC_C"/>
</dbReference>
<proteinExistence type="predicted"/>
<evidence type="ECO:0000256" key="5">
    <source>
        <dbReference type="ARBA" id="ARBA00023244"/>
    </source>
</evidence>
<dbReference type="NCBIfam" id="TIGR01470">
    <property type="entry name" value="cysG_Nterm"/>
    <property type="match status" value="1"/>
</dbReference>
<dbReference type="InterPro" id="IPR028161">
    <property type="entry name" value="Met8-like"/>
</dbReference>
<dbReference type="GO" id="GO:0043115">
    <property type="term" value="F:precorrin-2 dehydrogenase activity"/>
    <property type="evidence" value="ECO:0007669"/>
    <property type="project" value="UniProtKB-EC"/>
</dbReference>
<accession>D9QV26</accession>
<keyword evidence="3" id="KW-0560">Oxidoreductase</keyword>
<evidence type="ECO:0000256" key="2">
    <source>
        <dbReference type="ARBA" id="ARBA00012400"/>
    </source>
</evidence>
<feature type="domain" description="Sirohaem synthase dimerisation" evidence="7">
    <location>
        <begin position="152"/>
        <end position="208"/>
    </location>
</feature>
<comment type="catalytic activity">
    <reaction evidence="6">
        <text>precorrin-2 + NAD(+) = sirohydrochlorin + NADH + 2 H(+)</text>
        <dbReference type="Rhea" id="RHEA:15613"/>
        <dbReference type="ChEBI" id="CHEBI:15378"/>
        <dbReference type="ChEBI" id="CHEBI:57540"/>
        <dbReference type="ChEBI" id="CHEBI:57945"/>
        <dbReference type="ChEBI" id="CHEBI:58351"/>
        <dbReference type="ChEBI" id="CHEBI:58827"/>
        <dbReference type="EC" id="1.3.1.76"/>
    </reaction>
</comment>
<evidence type="ECO:0000259" key="7">
    <source>
        <dbReference type="Pfam" id="PF10414"/>
    </source>
</evidence>
<gene>
    <name evidence="9" type="ordered locus">Acear_0542</name>
</gene>
<comment type="pathway">
    <text evidence="1">Porphyrin-containing compound metabolism; siroheme biosynthesis; sirohydrochlorin from precorrin-2: step 1/1.</text>
</comment>
<dbReference type="InterPro" id="IPR028281">
    <property type="entry name" value="Sirohaem_synthase_central"/>
</dbReference>
<dbReference type="InterPro" id="IPR036291">
    <property type="entry name" value="NAD(P)-bd_dom_sf"/>
</dbReference>
<dbReference type="SMR" id="D9QV26"/>
<dbReference type="PANTHER" id="PTHR35330:SF1">
    <property type="entry name" value="SIROHEME BIOSYNTHESIS PROTEIN MET8"/>
    <property type="match status" value="1"/>
</dbReference>
<keyword evidence="9" id="KW-0456">Lyase</keyword>
<name>D9QV26_ACEAZ</name>
<dbReference type="Proteomes" id="UP000001661">
    <property type="component" value="Chromosome"/>
</dbReference>
<keyword evidence="5" id="KW-0627">Porphyrin biosynthesis</keyword>
<dbReference type="SUPFAM" id="SSF51735">
    <property type="entry name" value="NAD(P)-binding Rossmann-fold domains"/>
    <property type="match status" value="1"/>
</dbReference>
<dbReference type="InterPro" id="IPR006367">
    <property type="entry name" value="Sirohaem_synthase_N"/>
</dbReference>
<dbReference type="GO" id="GO:0004325">
    <property type="term" value="F:ferrochelatase activity"/>
    <property type="evidence" value="ECO:0007669"/>
    <property type="project" value="InterPro"/>
</dbReference>
<evidence type="ECO:0000256" key="3">
    <source>
        <dbReference type="ARBA" id="ARBA00023002"/>
    </source>
</evidence>
<dbReference type="Pfam" id="PF14824">
    <property type="entry name" value="Sirohm_synth_M"/>
    <property type="match status" value="1"/>
</dbReference>
<dbReference type="AlphaFoldDB" id="D9QV26"/>